<sequence>MNKDYKELISDLTADVEHINKRIKELDNITDKEDLPEDEMELIDRQETAMKNYADIMMERIELYKTRD</sequence>
<evidence type="ECO:0000256" key="1">
    <source>
        <dbReference type="SAM" id="Coils"/>
    </source>
</evidence>
<dbReference type="EMBL" id="AYYZ01000029">
    <property type="protein sequence ID" value="KRM52090.1"/>
    <property type="molecule type" value="Genomic_DNA"/>
</dbReference>
<reference evidence="2 3" key="1">
    <citation type="journal article" date="2015" name="Genome Announc.">
        <title>Expanding the biotechnology potential of lactobacilli through comparative genomics of 213 strains and associated genera.</title>
        <authorList>
            <person name="Sun Z."/>
            <person name="Harris H.M."/>
            <person name="McCann A."/>
            <person name="Guo C."/>
            <person name="Argimon S."/>
            <person name="Zhang W."/>
            <person name="Yang X."/>
            <person name="Jeffery I.B."/>
            <person name="Cooney J.C."/>
            <person name="Kagawa T.F."/>
            <person name="Liu W."/>
            <person name="Song Y."/>
            <person name="Salvetti E."/>
            <person name="Wrobel A."/>
            <person name="Rasinkangas P."/>
            <person name="Parkhill J."/>
            <person name="Rea M.C."/>
            <person name="O'Sullivan O."/>
            <person name="Ritari J."/>
            <person name="Douillard F.P."/>
            <person name="Paul Ross R."/>
            <person name="Yang R."/>
            <person name="Briner A.E."/>
            <person name="Felis G.E."/>
            <person name="de Vos W.M."/>
            <person name="Barrangou R."/>
            <person name="Klaenhammer T.R."/>
            <person name="Caufield P.W."/>
            <person name="Cui Y."/>
            <person name="Zhang H."/>
            <person name="O'Toole P.W."/>
        </authorList>
    </citation>
    <scope>NUCLEOTIDE SEQUENCE [LARGE SCALE GENOMIC DNA]</scope>
    <source>
        <strain evidence="2 3">DSM 20653</strain>
    </source>
</reference>
<protein>
    <submittedName>
        <fullName evidence="2">Uncharacterized protein</fullName>
    </submittedName>
</protein>
<dbReference type="AlphaFoldDB" id="A0A0R1ZCQ5"/>
<name>A0A0R1ZCQ5_9LACO</name>
<gene>
    <name evidence="2" type="ORF">FC64_GL001288</name>
</gene>
<dbReference type="InterPro" id="IPR054052">
    <property type="entry name" value="Y16Q-like"/>
</dbReference>
<proteinExistence type="predicted"/>
<keyword evidence="3" id="KW-1185">Reference proteome</keyword>
<accession>A0A0R1ZCQ5</accession>
<dbReference type="Pfam" id="PF21825">
    <property type="entry name" value="crAss001_48"/>
    <property type="match status" value="1"/>
</dbReference>
<dbReference type="Proteomes" id="UP000051291">
    <property type="component" value="Unassembled WGS sequence"/>
</dbReference>
<evidence type="ECO:0000313" key="2">
    <source>
        <dbReference type="EMBL" id="KRM52090.1"/>
    </source>
</evidence>
<dbReference type="RefSeq" id="WP_057907098.1">
    <property type="nucleotide sequence ID" value="NZ_AYYZ01000029.1"/>
</dbReference>
<comment type="caution">
    <text evidence="2">The sequence shown here is derived from an EMBL/GenBank/DDBJ whole genome shotgun (WGS) entry which is preliminary data.</text>
</comment>
<dbReference type="PATRIC" id="fig|1423820.4.peg.1314"/>
<keyword evidence="1" id="KW-0175">Coiled coil</keyword>
<feature type="coiled-coil region" evidence="1">
    <location>
        <begin position="2"/>
        <end position="29"/>
    </location>
</feature>
<organism evidence="2 3">
    <name type="scientific">Ligilactobacillus araffinosus DSM 20653</name>
    <dbReference type="NCBI Taxonomy" id="1423820"/>
    <lineage>
        <taxon>Bacteria</taxon>
        <taxon>Bacillati</taxon>
        <taxon>Bacillota</taxon>
        <taxon>Bacilli</taxon>
        <taxon>Lactobacillales</taxon>
        <taxon>Lactobacillaceae</taxon>
        <taxon>Ligilactobacillus</taxon>
    </lineage>
</organism>
<evidence type="ECO:0000313" key="3">
    <source>
        <dbReference type="Proteomes" id="UP000051291"/>
    </source>
</evidence>